<dbReference type="EMBL" id="UOED01000068">
    <property type="protein sequence ID" value="VAV91668.1"/>
    <property type="molecule type" value="Genomic_DNA"/>
</dbReference>
<evidence type="ECO:0000259" key="4">
    <source>
        <dbReference type="PROSITE" id="PS51007"/>
    </source>
</evidence>
<accession>A0A3B0RTF8</accession>
<evidence type="ECO:0000313" key="5">
    <source>
        <dbReference type="EMBL" id="VAV91668.1"/>
    </source>
</evidence>
<dbReference type="Pfam" id="PF21342">
    <property type="entry name" value="SoxA-TsdA_cyt-c"/>
    <property type="match status" value="1"/>
</dbReference>
<evidence type="ECO:0000256" key="1">
    <source>
        <dbReference type="ARBA" id="ARBA00022617"/>
    </source>
</evidence>
<reference evidence="5" key="1">
    <citation type="submission" date="2018-06" db="EMBL/GenBank/DDBJ databases">
        <authorList>
            <person name="Zhirakovskaya E."/>
        </authorList>
    </citation>
    <scope>NUCLEOTIDE SEQUENCE</scope>
</reference>
<proteinExistence type="predicted"/>
<organism evidence="5">
    <name type="scientific">hydrothermal vent metagenome</name>
    <dbReference type="NCBI Taxonomy" id="652676"/>
    <lineage>
        <taxon>unclassified sequences</taxon>
        <taxon>metagenomes</taxon>
        <taxon>ecological metagenomes</taxon>
    </lineage>
</organism>
<feature type="domain" description="Cytochrome c" evidence="4">
    <location>
        <begin position="41"/>
        <end position="125"/>
    </location>
</feature>
<dbReference type="GO" id="GO:0020037">
    <property type="term" value="F:heme binding"/>
    <property type="evidence" value="ECO:0007669"/>
    <property type="project" value="InterPro"/>
</dbReference>
<dbReference type="GO" id="GO:0009055">
    <property type="term" value="F:electron transfer activity"/>
    <property type="evidence" value="ECO:0007669"/>
    <property type="project" value="InterPro"/>
</dbReference>
<sequence>MRNIIQTLLLVAALGMGNTLTAQADEFTKEDLDIWQKEFMAVVAVGRAAFTDPNLGTNGVVCAQCHPNGANTHPETYPKFQKQIGRVITLPEMINWCIRNPLEGKPMALDDPKMVAMQAYITHERRNVKLTPGKH</sequence>
<dbReference type="InterPro" id="IPR009056">
    <property type="entry name" value="Cyt_c-like_dom"/>
</dbReference>
<name>A0A3B0RTF8_9ZZZZ</name>
<evidence type="ECO:0000256" key="2">
    <source>
        <dbReference type="ARBA" id="ARBA00022723"/>
    </source>
</evidence>
<evidence type="ECO:0000256" key="3">
    <source>
        <dbReference type="ARBA" id="ARBA00023004"/>
    </source>
</evidence>
<gene>
    <name evidence="5" type="ORF">MNBD_ALPHA02-2563</name>
</gene>
<dbReference type="InterPro" id="IPR036909">
    <property type="entry name" value="Cyt_c-like_dom_sf"/>
</dbReference>
<dbReference type="Gene3D" id="1.10.760.10">
    <property type="entry name" value="Cytochrome c-like domain"/>
    <property type="match status" value="1"/>
</dbReference>
<dbReference type="PROSITE" id="PS51007">
    <property type="entry name" value="CYTC"/>
    <property type="match status" value="1"/>
</dbReference>
<keyword evidence="2" id="KW-0479">Metal-binding</keyword>
<keyword evidence="3" id="KW-0408">Iron</keyword>
<dbReference type="GO" id="GO:0046872">
    <property type="term" value="F:metal ion binding"/>
    <property type="evidence" value="ECO:0007669"/>
    <property type="project" value="UniProtKB-KW"/>
</dbReference>
<dbReference type="AlphaFoldDB" id="A0A3B0RTF8"/>
<dbReference type="SUPFAM" id="SSF46626">
    <property type="entry name" value="Cytochrome c"/>
    <property type="match status" value="1"/>
</dbReference>
<keyword evidence="1" id="KW-0349">Heme</keyword>
<protein>
    <recommendedName>
        <fullName evidence="4">Cytochrome c domain-containing protein</fullName>
    </recommendedName>
</protein>